<keyword evidence="1" id="KW-0805">Transcription regulation</keyword>
<evidence type="ECO:0000256" key="2">
    <source>
        <dbReference type="ARBA" id="ARBA00023125"/>
    </source>
</evidence>
<dbReference type="GO" id="GO:0003677">
    <property type="term" value="F:DNA binding"/>
    <property type="evidence" value="ECO:0007669"/>
    <property type="project" value="UniProtKB-KW"/>
</dbReference>
<dbReference type="GO" id="GO:0003700">
    <property type="term" value="F:DNA-binding transcription factor activity"/>
    <property type="evidence" value="ECO:0007669"/>
    <property type="project" value="InterPro"/>
</dbReference>
<dbReference type="Pfam" id="PF01047">
    <property type="entry name" value="MarR"/>
    <property type="match status" value="1"/>
</dbReference>
<proteinExistence type="predicted"/>
<dbReference type="PROSITE" id="PS50995">
    <property type="entry name" value="HTH_MARR_2"/>
    <property type="match status" value="1"/>
</dbReference>
<dbReference type="Proteomes" id="UP000309170">
    <property type="component" value="Unassembled WGS sequence"/>
</dbReference>
<dbReference type="SMART" id="SM00347">
    <property type="entry name" value="HTH_MARR"/>
    <property type="match status" value="1"/>
</dbReference>
<gene>
    <name evidence="5" type="ORF">FC678_23990</name>
</gene>
<evidence type="ECO:0000313" key="6">
    <source>
        <dbReference type="Proteomes" id="UP000309170"/>
    </source>
</evidence>
<evidence type="ECO:0000256" key="3">
    <source>
        <dbReference type="ARBA" id="ARBA00023163"/>
    </source>
</evidence>
<dbReference type="PANTHER" id="PTHR42756:SF2">
    <property type="entry name" value="MARR FAMILY REGULATORY PROTEIN"/>
    <property type="match status" value="1"/>
</dbReference>
<dbReference type="Gene3D" id="1.10.10.10">
    <property type="entry name" value="Winged helix-like DNA-binding domain superfamily/Winged helix DNA-binding domain"/>
    <property type="match status" value="1"/>
</dbReference>
<dbReference type="SUPFAM" id="SSF46785">
    <property type="entry name" value="Winged helix' DNA-binding domain"/>
    <property type="match status" value="1"/>
</dbReference>
<protein>
    <submittedName>
        <fullName evidence="5">MarR family transcriptional regulator</fullName>
    </submittedName>
</protein>
<feature type="domain" description="HTH marR-type" evidence="4">
    <location>
        <begin position="1"/>
        <end position="133"/>
    </location>
</feature>
<evidence type="ECO:0000313" key="5">
    <source>
        <dbReference type="EMBL" id="TKH05739.1"/>
    </source>
</evidence>
<dbReference type="EMBL" id="SZNT01000577">
    <property type="protein sequence ID" value="TKH05739.1"/>
    <property type="molecule type" value="Genomic_DNA"/>
</dbReference>
<name>A0A9X9EQ75_9BACI</name>
<dbReference type="InterPro" id="IPR036388">
    <property type="entry name" value="WH-like_DNA-bd_sf"/>
</dbReference>
<keyword evidence="2" id="KW-0238">DNA-binding</keyword>
<dbReference type="PROSITE" id="PS01117">
    <property type="entry name" value="HTH_MARR_1"/>
    <property type="match status" value="1"/>
</dbReference>
<keyword evidence="3" id="KW-0804">Transcription</keyword>
<organism evidence="5 6">
    <name type="scientific">Peribacillus simplex</name>
    <dbReference type="NCBI Taxonomy" id="1478"/>
    <lineage>
        <taxon>Bacteria</taxon>
        <taxon>Bacillati</taxon>
        <taxon>Bacillota</taxon>
        <taxon>Bacilli</taxon>
        <taxon>Bacillales</taxon>
        <taxon>Bacillaceae</taxon>
        <taxon>Peribacillus</taxon>
    </lineage>
</organism>
<dbReference type="PRINTS" id="PR00598">
    <property type="entry name" value="HTHMARR"/>
</dbReference>
<sequence length="152" mass="17722">MDRIIEEIKVIARCLDTLSNIVYKDLNLSRGQYLYLIQICEHPGMIQEKIAEVIKVDRTTAARAIKKLEINEFIKRVGDKENRKIKKLFPTVKGKEIYKLIEKKEKHFNATALQSINIEEQKLVLNLIQKIRGNIEIDWRHIKKGSGAKTPR</sequence>
<evidence type="ECO:0000256" key="1">
    <source>
        <dbReference type="ARBA" id="ARBA00023015"/>
    </source>
</evidence>
<dbReference type="InterPro" id="IPR023187">
    <property type="entry name" value="Tscrpt_reg_MarR-type_CS"/>
</dbReference>
<dbReference type="InterPro" id="IPR000835">
    <property type="entry name" value="HTH_MarR-typ"/>
</dbReference>
<dbReference type="RefSeq" id="WP_137024616.1">
    <property type="nucleotide sequence ID" value="NZ_SZNT01000577.1"/>
</dbReference>
<dbReference type="InterPro" id="IPR036390">
    <property type="entry name" value="WH_DNA-bd_sf"/>
</dbReference>
<accession>A0A9X9EQ75</accession>
<evidence type="ECO:0000259" key="4">
    <source>
        <dbReference type="PROSITE" id="PS50995"/>
    </source>
</evidence>
<dbReference type="PANTHER" id="PTHR42756">
    <property type="entry name" value="TRANSCRIPTIONAL REGULATOR, MARR"/>
    <property type="match status" value="1"/>
</dbReference>
<dbReference type="AlphaFoldDB" id="A0A9X9EQ75"/>
<reference evidence="5 6" key="1">
    <citation type="journal article" date="2019" name="Environ. Microbiol.">
        <title>An active ?-lactamase is a part of an orchestrated cell wall stress resistance network of Bacillus subtilis and related rhizosphere species.</title>
        <authorList>
            <person name="Bucher T."/>
            <person name="Keren-Paz A."/>
            <person name="Hausser J."/>
            <person name="Olender T."/>
            <person name="Cytryn E."/>
            <person name="Kolodkin-Gal I."/>
        </authorList>
    </citation>
    <scope>NUCLEOTIDE SEQUENCE [LARGE SCALE GENOMIC DNA]</scope>
    <source>
        <strain evidence="5 6">I4</strain>
    </source>
</reference>
<comment type="caution">
    <text evidence="5">The sequence shown here is derived from an EMBL/GenBank/DDBJ whole genome shotgun (WGS) entry which is preliminary data.</text>
</comment>